<name>A7MKG9_CROS8</name>
<protein>
    <submittedName>
        <fullName evidence="1">Uncharacterized protein</fullName>
    </submittedName>
</protein>
<gene>
    <name evidence="1" type="ordered locus">ESA_01407</name>
</gene>
<accession>A7MKG9</accession>
<keyword evidence="2" id="KW-1185">Reference proteome</keyword>
<proteinExistence type="predicted"/>
<dbReference type="Proteomes" id="UP000000260">
    <property type="component" value="Chromosome"/>
</dbReference>
<dbReference type="AlphaFoldDB" id="A7MKG9"/>
<organism evidence="1 2">
    <name type="scientific">Cronobacter sakazakii (strain ATCC BAA-894)</name>
    <name type="common">Enterobacter sakazakii</name>
    <dbReference type="NCBI Taxonomy" id="290339"/>
    <lineage>
        <taxon>Bacteria</taxon>
        <taxon>Pseudomonadati</taxon>
        <taxon>Pseudomonadota</taxon>
        <taxon>Gammaproteobacteria</taxon>
        <taxon>Enterobacterales</taxon>
        <taxon>Enterobacteriaceae</taxon>
        <taxon>Cronobacter</taxon>
    </lineage>
</organism>
<dbReference type="HOGENOM" id="CLU_2933622_0_0_6"/>
<sequence>MPPVNDFASSLQHNVYSRSGYACYFLLPSQYQSGLSLDHEFMMIKVIPFFRERTDHPFLM</sequence>
<dbReference type="KEGG" id="esa:ESA_01407"/>
<evidence type="ECO:0000313" key="1">
    <source>
        <dbReference type="EMBL" id="ABU76665.1"/>
    </source>
</evidence>
<dbReference type="EMBL" id="CP000783">
    <property type="protein sequence ID" value="ABU76665.1"/>
    <property type="molecule type" value="Genomic_DNA"/>
</dbReference>
<reference evidence="1 2" key="1">
    <citation type="journal article" date="2010" name="PLoS ONE">
        <title>Genome sequence of Cronobacter sakazakii BAA-894 and comparative genomic hybridization analysis with other Cronobacter species.</title>
        <authorList>
            <person name="Kucerova E."/>
            <person name="Clifton S.W."/>
            <person name="Xia X.Q."/>
            <person name="Long F."/>
            <person name="Porwollik S."/>
            <person name="Fulton L."/>
            <person name="Fronick C."/>
            <person name="Minx P."/>
            <person name="Kyung K."/>
            <person name="Warren W."/>
            <person name="Fulton R."/>
            <person name="Feng D."/>
            <person name="Wollam A."/>
            <person name="Shah N."/>
            <person name="Bhonagiri V."/>
            <person name="Nash W.E."/>
            <person name="Hallsworth-Pepin K."/>
            <person name="Wilson R.K."/>
            <person name="McClelland M."/>
            <person name="Forsythe S.J."/>
        </authorList>
    </citation>
    <scope>NUCLEOTIDE SEQUENCE [LARGE SCALE GENOMIC DNA]</scope>
    <source>
        <strain evidence="1 2">ATCC BAA-894</strain>
    </source>
</reference>
<evidence type="ECO:0000313" key="2">
    <source>
        <dbReference type="Proteomes" id="UP000000260"/>
    </source>
</evidence>